<dbReference type="PANTHER" id="PTHR43881">
    <property type="entry name" value="GAMMA-GLUTAMYLTRANSPEPTIDASE (AFU_ORTHOLOGUE AFUA_4G13580)"/>
    <property type="match status" value="1"/>
</dbReference>
<protein>
    <submittedName>
        <fullName evidence="2">Gamma-glutamyltransferase family protein</fullName>
    </submittedName>
</protein>
<dbReference type="InterPro" id="IPR043137">
    <property type="entry name" value="GGT_ssub_C"/>
</dbReference>
<name>A0A537JJD0_9BACT</name>
<dbReference type="InterPro" id="IPR052896">
    <property type="entry name" value="GGT-like_enzyme"/>
</dbReference>
<dbReference type="EMBL" id="VBAN01000099">
    <property type="protein sequence ID" value="TMI83653.1"/>
    <property type="molecule type" value="Genomic_DNA"/>
</dbReference>
<organism evidence="2 3">
    <name type="scientific">Candidatus Segetimicrobium genomatis</name>
    <dbReference type="NCBI Taxonomy" id="2569760"/>
    <lineage>
        <taxon>Bacteria</taxon>
        <taxon>Bacillati</taxon>
        <taxon>Candidatus Sysuimicrobiota</taxon>
        <taxon>Candidatus Sysuimicrobiia</taxon>
        <taxon>Candidatus Sysuimicrobiales</taxon>
        <taxon>Candidatus Segetimicrobiaceae</taxon>
        <taxon>Candidatus Segetimicrobium</taxon>
    </lineage>
</organism>
<dbReference type="PRINTS" id="PR01210">
    <property type="entry name" value="GGTRANSPTASE"/>
</dbReference>
<dbReference type="SUPFAM" id="SSF56235">
    <property type="entry name" value="N-terminal nucleophile aminohydrolases (Ntn hydrolases)"/>
    <property type="match status" value="1"/>
</dbReference>
<sequence>MTVPMQGRSAVLAQRGLVATDHPLASAAGLRVLEEGGNAIDAAVCVAAMLGVVTPMMTGIGGDSFIVHYHAATQRVLGLNGSGAAPQTATPEFFRQRGFATMPLRGMLAPSIPGAVDAMATALEQWGSGRFTLGRLLEPAIYYAEAGFPITAKVAAWFARTAEGEVAPILARYPSSARIYLPNGRPPRIGEVFVQSDLARSMRAIAERGARAFYEGPLAEAIAAYAQSHGGLLTAADLAAHRSEVCAPLTTTHRDLVIHTTPPPSQGFVLLEMLNILEQTNVDTLPWGSAEAIHLMTEAKKLAFADRLAYVGDPRFVSNPLDHLLSKEHARDRSRAIDPRRAQEQVPAGALREQVGETTAFVVADAEGNVVSYITSLSAAFGCGEVVDGTGILLNNRGGRGFSLEPGHPNEIAPGKRTKAMPRPRGTCRSSAISSITAWTSRRPWTGRAGSVFPQRIRPASGRRLN</sequence>
<keyword evidence="2" id="KW-0808">Transferase</keyword>
<feature type="region of interest" description="Disordered" evidence="1">
    <location>
        <begin position="447"/>
        <end position="466"/>
    </location>
</feature>
<dbReference type="InterPro" id="IPR029055">
    <property type="entry name" value="Ntn_hydrolases_N"/>
</dbReference>
<dbReference type="Pfam" id="PF01019">
    <property type="entry name" value="G_glu_transpept"/>
    <property type="match status" value="1"/>
</dbReference>
<dbReference type="InterPro" id="IPR043138">
    <property type="entry name" value="GGT_lsub"/>
</dbReference>
<feature type="region of interest" description="Disordered" evidence="1">
    <location>
        <begin position="406"/>
        <end position="428"/>
    </location>
</feature>
<dbReference type="AlphaFoldDB" id="A0A537JJD0"/>
<dbReference type="Gene3D" id="1.10.246.130">
    <property type="match status" value="1"/>
</dbReference>
<proteinExistence type="predicted"/>
<reference evidence="2 3" key="1">
    <citation type="journal article" date="2019" name="Nat. Microbiol.">
        <title>Mediterranean grassland soil C-N compound turnover is dependent on rainfall and depth, and is mediated by genomically divergent microorganisms.</title>
        <authorList>
            <person name="Diamond S."/>
            <person name="Andeer P.F."/>
            <person name="Li Z."/>
            <person name="Crits-Christoph A."/>
            <person name="Burstein D."/>
            <person name="Anantharaman K."/>
            <person name="Lane K.R."/>
            <person name="Thomas B.C."/>
            <person name="Pan C."/>
            <person name="Northen T.R."/>
            <person name="Banfield J.F."/>
        </authorList>
    </citation>
    <scope>NUCLEOTIDE SEQUENCE [LARGE SCALE GENOMIC DNA]</scope>
    <source>
        <strain evidence="2">NP_6</strain>
    </source>
</reference>
<accession>A0A537JJD0</accession>
<dbReference type="Proteomes" id="UP000318093">
    <property type="component" value="Unassembled WGS sequence"/>
</dbReference>
<dbReference type="Gene3D" id="3.60.20.40">
    <property type="match status" value="1"/>
</dbReference>
<evidence type="ECO:0000256" key="1">
    <source>
        <dbReference type="SAM" id="MobiDB-lite"/>
    </source>
</evidence>
<gene>
    <name evidence="2" type="ORF">E6H03_03310</name>
</gene>
<evidence type="ECO:0000313" key="3">
    <source>
        <dbReference type="Proteomes" id="UP000318093"/>
    </source>
</evidence>
<evidence type="ECO:0000313" key="2">
    <source>
        <dbReference type="EMBL" id="TMI83653.1"/>
    </source>
</evidence>
<comment type="caution">
    <text evidence="2">The sequence shown here is derived from an EMBL/GenBank/DDBJ whole genome shotgun (WGS) entry which is preliminary data.</text>
</comment>
<dbReference type="PANTHER" id="PTHR43881:SF1">
    <property type="entry name" value="GAMMA-GLUTAMYLTRANSPEPTIDASE (AFU_ORTHOLOGUE AFUA_4G13580)"/>
    <property type="match status" value="1"/>
</dbReference>
<dbReference type="GO" id="GO:0016740">
    <property type="term" value="F:transferase activity"/>
    <property type="evidence" value="ECO:0007669"/>
    <property type="project" value="UniProtKB-KW"/>
</dbReference>